<dbReference type="EMBL" id="JAPEIS010000015">
    <property type="protein sequence ID" value="KAJ8059114.1"/>
    <property type="molecule type" value="Genomic_DNA"/>
</dbReference>
<keyword evidence="3" id="KW-1185">Reference proteome</keyword>
<name>A0A9X0AA80_9HELO</name>
<evidence type="ECO:0000313" key="3">
    <source>
        <dbReference type="Proteomes" id="UP001152300"/>
    </source>
</evidence>
<sequence length="77" mass="9024">MGSPNSKHTPTPPSEDQTWKCGEFRNYNKLFPSNGPSPRNVRQCSVENCNTKWLFVDQEKKWVVSSQSHWYEPYGQF</sequence>
<gene>
    <name evidence="2" type="ORF">OCU04_012091</name>
</gene>
<dbReference type="Proteomes" id="UP001152300">
    <property type="component" value="Unassembled WGS sequence"/>
</dbReference>
<comment type="caution">
    <text evidence="2">The sequence shown here is derived from an EMBL/GenBank/DDBJ whole genome shotgun (WGS) entry which is preliminary data.</text>
</comment>
<evidence type="ECO:0000313" key="2">
    <source>
        <dbReference type="EMBL" id="KAJ8059114.1"/>
    </source>
</evidence>
<proteinExistence type="predicted"/>
<reference evidence="2" key="1">
    <citation type="submission" date="2022-11" db="EMBL/GenBank/DDBJ databases">
        <title>Genome Resource of Sclerotinia nivalis Strain SnTB1, a Plant Pathogen Isolated from American Ginseng.</title>
        <authorList>
            <person name="Fan S."/>
        </authorList>
    </citation>
    <scope>NUCLEOTIDE SEQUENCE</scope>
    <source>
        <strain evidence="2">SnTB1</strain>
    </source>
</reference>
<dbReference type="OrthoDB" id="3510837at2759"/>
<feature type="region of interest" description="Disordered" evidence="1">
    <location>
        <begin position="1"/>
        <end position="20"/>
    </location>
</feature>
<accession>A0A9X0AA80</accession>
<dbReference type="AlphaFoldDB" id="A0A9X0AA80"/>
<protein>
    <submittedName>
        <fullName evidence="2">Uncharacterized protein</fullName>
    </submittedName>
</protein>
<evidence type="ECO:0000256" key="1">
    <source>
        <dbReference type="SAM" id="MobiDB-lite"/>
    </source>
</evidence>
<organism evidence="2 3">
    <name type="scientific">Sclerotinia nivalis</name>
    <dbReference type="NCBI Taxonomy" id="352851"/>
    <lineage>
        <taxon>Eukaryota</taxon>
        <taxon>Fungi</taxon>
        <taxon>Dikarya</taxon>
        <taxon>Ascomycota</taxon>
        <taxon>Pezizomycotina</taxon>
        <taxon>Leotiomycetes</taxon>
        <taxon>Helotiales</taxon>
        <taxon>Sclerotiniaceae</taxon>
        <taxon>Sclerotinia</taxon>
    </lineage>
</organism>